<dbReference type="AlphaFoldDB" id="A0A8T0NKM4"/>
<organism evidence="2 3">
    <name type="scientific">Panicum virgatum</name>
    <name type="common">Blackwell switchgrass</name>
    <dbReference type="NCBI Taxonomy" id="38727"/>
    <lineage>
        <taxon>Eukaryota</taxon>
        <taxon>Viridiplantae</taxon>
        <taxon>Streptophyta</taxon>
        <taxon>Embryophyta</taxon>
        <taxon>Tracheophyta</taxon>
        <taxon>Spermatophyta</taxon>
        <taxon>Magnoliopsida</taxon>
        <taxon>Liliopsida</taxon>
        <taxon>Poales</taxon>
        <taxon>Poaceae</taxon>
        <taxon>PACMAD clade</taxon>
        <taxon>Panicoideae</taxon>
        <taxon>Panicodae</taxon>
        <taxon>Paniceae</taxon>
        <taxon>Panicinae</taxon>
        <taxon>Panicum</taxon>
        <taxon>Panicum sect. Hiantes</taxon>
    </lineage>
</organism>
<evidence type="ECO:0000313" key="2">
    <source>
        <dbReference type="EMBL" id="KAG2549125.1"/>
    </source>
</evidence>
<dbReference type="EMBL" id="CM029053">
    <property type="protein sequence ID" value="KAG2549125.1"/>
    <property type="molecule type" value="Genomic_DNA"/>
</dbReference>
<feature type="compositionally biased region" description="Polar residues" evidence="1">
    <location>
        <begin position="81"/>
        <end position="90"/>
    </location>
</feature>
<feature type="region of interest" description="Disordered" evidence="1">
    <location>
        <begin position="63"/>
        <end position="90"/>
    </location>
</feature>
<protein>
    <submittedName>
        <fullName evidence="2">Uncharacterized protein</fullName>
    </submittedName>
</protein>
<accession>A0A8T0NKM4</accession>
<name>A0A8T0NKM4_PANVG</name>
<comment type="caution">
    <text evidence="2">The sequence shown here is derived from an EMBL/GenBank/DDBJ whole genome shotgun (WGS) entry which is preliminary data.</text>
</comment>
<proteinExistence type="predicted"/>
<sequence>MTGCAARCSVKAAKKLSKKGGLASELNTIAHHKAASFAAGSSLYKENSGNVVWRETGRTTGGVFRRLGRSRTRLHSPQLLHPSSESGKKT</sequence>
<gene>
    <name evidence="2" type="ORF">PVAP13_9KG171213</name>
</gene>
<reference evidence="2" key="1">
    <citation type="submission" date="2020-05" db="EMBL/GenBank/DDBJ databases">
        <title>WGS assembly of Panicum virgatum.</title>
        <authorList>
            <person name="Lovell J.T."/>
            <person name="Jenkins J."/>
            <person name="Shu S."/>
            <person name="Juenger T.E."/>
            <person name="Schmutz J."/>
        </authorList>
    </citation>
    <scope>NUCLEOTIDE SEQUENCE</scope>
    <source>
        <strain evidence="2">AP13</strain>
    </source>
</reference>
<dbReference type="Proteomes" id="UP000823388">
    <property type="component" value="Chromosome 9K"/>
</dbReference>
<evidence type="ECO:0000313" key="3">
    <source>
        <dbReference type="Proteomes" id="UP000823388"/>
    </source>
</evidence>
<feature type="non-terminal residue" evidence="2">
    <location>
        <position position="90"/>
    </location>
</feature>
<keyword evidence="3" id="KW-1185">Reference proteome</keyword>
<evidence type="ECO:0000256" key="1">
    <source>
        <dbReference type="SAM" id="MobiDB-lite"/>
    </source>
</evidence>